<keyword evidence="2 6" id="KW-0489">Methyltransferase</keyword>
<dbReference type="GO" id="GO:0008173">
    <property type="term" value="F:RNA methyltransferase activity"/>
    <property type="evidence" value="ECO:0007669"/>
    <property type="project" value="InterPro"/>
</dbReference>
<evidence type="ECO:0000256" key="8">
    <source>
        <dbReference type="SAM" id="MobiDB-lite"/>
    </source>
</evidence>
<keyword evidence="11" id="KW-1185">Reference proteome</keyword>
<dbReference type="Proteomes" id="UP000245048">
    <property type="component" value="Unassembled WGS sequence"/>
</dbReference>
<evidence type="ECO:0000256" key="6">
    <source>
        <dbReference type="PROSITE-ProRule" id="PRU01023"/>
    </source>
</evidence>
<feature type="region of interest" description="Disordered" evidence="8">
    <location>
        <begin position="373"/>
        <end position="393"/>
    </location>
</feature>
<protein>
    <submittedName>
        <fullName evidence="10">rRNA cytosine-C5-methylase</fullName>
    </submittedName>
</protein>
<dbReference type="GO" id="GO:0006355">
    <property type="term" value="P:regulation of DNA-templated transcription"/>
    <property type="evidence" value="ECO:0007669"/>
    <property type="project" value="InterPro"/>
</dbReference>
<dbReference type="InterPro" id="IPR023267">
    <property type="entry name" value="RCMT"/>
</dbReference>
<feature type="binding site" evidence="6">
    <location>
        <position position="271"/>
    </location>
    <ligand>
        <name>S-adenosyl-L-methionine</name>
        <dbReference type="ChEBI" id="CHEBI:59789"/>
    </ligand>
</feature>
<organism evidence="10 11">
    <name type="scientific">Teichococcus aestuarii</name>
    <dbReference type="NCBI Taxonomy" id="568898"/>
    <lineage>
        <taxon>Bacteria</taxon>
        <taxon>Pseudomonadati</taxon>
        <taxon>Pseudomonadota</taxon>
        <taxon>Alphaproteobacteria</taxon>
        <taxon>Acetobacterales</taxon>
        <taxon>Roseomonadaceae</taxon>
        <taxon>Roseomonas</taxon>
    </lineage>
</organism>
<keyword evidence="7" id="KW-0175">Coiled coil</keyword>
<accession>A0A2U1V819</accession>
<dbReference type="GO" id="GO:0003723">
    <property type="term" value="F:RNA binding"/>
    <property type="evidence" value="ECO:0007669"/>
    <property type="project" value="UniProtKB-UniRule"/>
</dbReference>
<evidence type="ECO:0000256" key="2">
    <source>
        <dbReference type="ARBA" id="ARBA00022603"/>
    </source>
</evidence>
<feature type="binding site" evidence="6">
    <location>
        <begin position="250"/>
        <end position="256"/>
    </location>
    <ligand>
        <name>S-adenosyl-L-methionine</name>
        <dbReference type="ChEBI" id="CHEBI:59789"/>
    </ligand>
</feature>
<feature type="coiled-coil region" evidence="7">
    <location>
        <begin position="270"/>
        <end position="297"/>
    </location>
</feature>
<dbReference type="RefSeq" id="WP_109515659.1">
    <property type="nucleotide sequence ID" value="NZ_PDOA01000002.1"/>
</dbReference>
<evidence type="ECO:0000256" key="3">
    <source>
        <dbReference type="ARBA" id="ARBA00022679"/>
    </source>
</evidence>
<feature type="binding site" evidence="6">
    <location>
        <position position="297"/>
    </location>
    <ligand>
        <name>S-adenosyl-L-methionine</name>
        <dbReference type="ChEBI" id="CHEBI:59789"/>
    </ligand>
</feature>
<comment type="caution">
    <text evidence="10">The sequence shown here is derived from an EMBL/GenBank/DDBJ whole genome shotgun (WGS) entry which is preliminary data.</text>
</comment>
<evidence type="ECO:0000256" key="4">
    <source>
        <dbReference type="ARBA" id="ARBA00022691"/>
    </source>
</evidence>
<proteinExistence type="inferred from homology"/>
<dbReference type="PROSITE" id="PS51686">
    <property type="entry name" value="SAM_MT_RSMB_NOP"/>
    <property type="match status" value="1"/>
</dbReference>
<evidence type="ECO:0000259" key="9">
    <source>
        <dbReference type="PROSITE" id="PS51686"/>
    </source>
</evidence>
<dbReference type="SUPFAM" id="SSF53335">
    <property type="entry name" value="S-adenosyl-L-methionine-dependent methyltransferases"/>
    <property type="match status" value="1"/>
</dbReference>
<comment type="similarity">
    <text evidence="1 6">Belongs to the class I-like SAM-binding methyltransferase superfamily. RsmB/NOP family.</text>
</comment>
<feature type="active site" description="Nucleophile" evidence="6">
    <location>
        <position position="366"/>
    </location>
</feature>
<dbReference type="InterPro" id="IPR029063">
    <property type="entry name" value="SAM-dependent_MTases_sf"/>
</dbReference>
<dbReference type="OrthoDB" id="9810297at2"/>
<feature type="region of interest" description="Disordered" evidence="8">
    <location>
        <begin position="1"/>
        <end position="28"/>
    </location>
</feature>
<evidence type="ECO:0000256" key="7">
    <source>
        <dbReference type="SAM" id="Coils"/>
    </source>
</evidence>
<evidence type="ECO:0000256" key="5">
    <source>
        <dbReference type="ARBA" id="ARBA00022884"/>
    </source>
</evidence>
<feature type="domain" description="SAM-dependent MTase RsmB/NOP-type" evidence="9">
    <location>
        <begin position="146"/>
        <end position="431"/>
    </location>
</feature>
<dbReference type="Pfam" id="PF01189">
    <property type="entry name" value="Methyltr_RsmB-F"/>
    <property type="match status" value="1"/>
</dbReference>
<evidence type="ECO:0000313" key="10">
    <source>
        <dbReference type="EMBL" id="PWC30026.1"/>
    </source>
</evidence>
<keyword evidence="5 6" id="KW-0694">RNA-binding</keyword>
<reference evidence="11" key="1">
    <citation type="submission" date="2017-10" db="EMBL/GenBank/DDBJ databases">
        <authorList>
            <person name="Toshchakov S.V."/>
            <person name="Goeva M.A."/>
        </authorList>
    </citation>
    <scope>NUCLEOTIDE SEQUENCE [LARGE SCALE GENOMIC DNA]</scope>
    <source>
        <strain evidence="11">JR1/69-1-13</strain>
    </source>
</reference>
<dbReference type="Pfam" id="PF01029">
    <property type="entry name" value="NusB"/>
    <property type="match status" value="1"/>
</dbReference>
<dbReference type="EMBL" id="PDOA01000002">
    <property type="protein sequence ID" value="PWC30026.1"/>
    <property type="molecule type" value="Genomic_DNA"/>
</dbReference>
<dbReference type="AlphaFoldDB" id="A0A2U1V819"/>
<gene>
    <name evidence="10" type="ORF">CR165_03945</name>
</gene>
<keyword evidence="3 6" id="KW-0808">Transferase</keyword>
<dbReference type="PANTHER" id="PTHR22807:SF61">
    <property type="entry name" value="NOL1_NOP2_SUN FAMILY PROTEIN _ ANTITERMINATION NUSB DOMAIN-CONTAINING PROTEIN"/>
    <property type="match status" value="1"/>
</dbReference>
<keyword evidence="4 6" id="KW-0949">S-adenosyl-L-methionine</keyword>
<feature type="binding site" evidence="6">
    <location>
        <position position="313"/>
    </location>
    <ligand>
        <name>S-adenosyl-L-methionine</name>
        <dbReference type="ChEBI" id="CHEBI:59789"/>
    </ligand>
</feature>
<name>A0A2U1V819_9PROT</name>
<evidence type="ECO:0000256" key="1">
    <source>
        <dbReference type="ARBA" id="ARBA00007494"/>
    </source>
</evidence>
<sequence length="431" mass="45688">MKPPVRRPGATRSAPARPRSPAGNPTRSAALALVGAVLDRRRGLEEALDALPPAEARDRAAAHRIAAAVLRRLGSLDAVLEPLLRREPPPEVRNALRIGAAELLLLETPPHAAVASCVDLVPRPFAGLVNAVLRRVAEQGPAALEELDGERLDTPGWLWTAWHGAYGPAVRAIARAHRLPAPLDLSLLPGTEWPEGAERLPTGTARFPAGTRITELPVFAEGRAWAQDAAAALPARLLDVRPGERVADLCAAPGGKTAQLAAAGARVVAVERDGHRIQRLRENLARLSLEAELVQADAAAWNPGERFDAILLDAPCSATGTIRRHPDVPHLKRPSDVGALAGLQRPLLAAAARLLAPGGRLVFATCSLQPEEGEAQARAGAPGLRPDPIRPEEVPGLEAALSPEGWLRTRPDLWGGQGGLDGFFIARFRAE</sequence>
<dbReference type="SUPFAM" id="SSF48013">
    <property type="entry name" value="NusB-like"/>
    <property type="match status" value="1"/>
</dbReference>
<dbReference type="PANTHER" id="PTHR22807">
    <property type="entry name" value="NOP2 YEAST -RELATED NOL1/NOP2/FMU SUN DOMAIN-CONTAINING"/>
    <property type="match status" value="1"/>
</dbReference>
<dbReference type="InterPro" id="IPR006027">
    <property type="entry name" value="NusB_RsmB_TIM44"/>
</dbReference>
<evidence type="ECO:0000313" key="11">
    <source>
        <dbReference type="Proteomes" id="UP000245048"/>
    </source>
</evidence>
<dbReference type="InterPro" id="IPR001678">
    <property type="entry name" value="MeTrfase_RsmB-F_NOP2_dom"/>
</dbReference>
<dbReference type="Gene3D" id="1.10.940.10">
    <property type="entry name" value="NusB-like"/>
    <property type="match status" value="1"/>
</dbReference>
<dbReference type="InterPro" id="IPR035926">
    <property type="entry name" value="NusB-like_sf"/>
</dbReference>
<dbReference type="InterPro" id="IPR018314">
    <property type="entry name" value="RsmB/NOL1/NOP2-like_CS"/>
</dbReference>
<dbReference type="PRINTS" id="PR02008">
    <property type="entry name" value="RCMTFAMILY"/>
</dbReference>
<dbReference type="PROSITE" id="PS01153">
    <property type="entry name" value="NOL1_NOP2_SUN"/>
    <property type="match status" value="1"/>
</dbReference>
<dbReference type="GO" id="GO:0001510">
    <property type="term" value="P:RNA methylation"/>
    <property type="evidence" value="ECO:0007669"/>
    <property type="project" value="InterPro"/>
</dbReference>
<dbReference type="InterPro" id="IPR049560">
    <property type="entry name" value="MeTrfase_RsmB-F_NOP2_cat"/>
</dbReference>
<dbReference type="Gene3D" id="3.40.50.150">
    <property type="entry name" value="Vaccinia Virus protein VP39"/>
    <property type="match status" value="1"/>
</dbReference>